<reference evidence="1 2" key="1">
    <citation type="submission" date="2016-07" db="EMBL/GenBank/DDBJ databases">
        <title>Pervasive Adenine N6-methylation of Active Genes in Fungi.</title>
        <authorList>
            <consortium name="DOE Joint Genome Institute"/>
            <person name="Mondo S.J."/>
            <person name="Dannebaum R.O."/>
            <person name="Kuo R.C."/>
            <person name="Labutti K."/>
            <person name="Haridas S."/>
            <person name="Kuo A."/>
            <person name="Salamov A."/>
            <person name="Ahrendt S.R."/>
            <person name="Lipzen A."/>
            <person name="Sullivan W."/>
            <person name="Andreopoulos W.B."/>
            <person name="Clum A."/>
            <person name="Lindquist E."/>
            <person name="Daum C."/>
            <person name="Ramamoorthy G.K."/>
            <person name="Gryganskyi A."/>
            <person name="Culley D."/>
            <person name="Magnuson J.K."/>
            <person name="James T.Y."/>
            <person name="O'Malley M.A."/>
            <person name="Stajich J.E."/>
            <person name="Spatafora J.W."/>
            <person name="Visel A."/>
            <person name="Grigoriev I.V."/>
        </authorList>
    </citation>
    <scope>NUCLEOTIDE SEQUENCE [LARGE SCALE GENOMIC DNA]</scope>
    <source>
        <strain evidence="1 2">CBS 129021</strain>
    </source>
</reference>
<dbReference type="RefSeq" id="XP_040719788.1">
    <property type="nucleotide sequence ID" value="XM_040865785.1"/>
</dbReference>
<evidence type="ECO:0000313" key="2">
    <source>
        <dbReference type="Proteomes" id="UP000193689"/>
    </source>
</evidence>
<dbReference type="EMBL" id="MCFJ01000002">
    <property type="protein sequence ID" value="ORY69838.1"/>
    <property type="molecule type" value="Genomic_DNA"/>
</dbReference>
<comment type="caution">
    <text evidence="1">The sequence shown here is derived from an EMBL/GenBank/DDBJ whole genome shotgun (WGS) entry which is preliminary data.</text>
</comment>
<evidence type="ECO:0000313" key="1">
    <source>
        <dbReference type="EMBL" id="ORY69838.1"/>
    </source>
</evidence>
<keyword evidence="2" id="KW-1185">Reference proteome</keyword>
<accession>A0A1Y2EE36</accession>
<name>A0A1Y2EE36_9PEZI</name>
<protein>
    <submittedName>
        <fullName evidence="1">Uncharacterized protein</fullName>
    </submittedName>
</protein>
<organism evidence="1 2">
    <name type="scientific">Pseudomassariella vexata</name>
    <dbReference type="NCBI Taxonomy" id="1141098"/>
    <lineage>
        <taxon>Eukaryota</taxon>
        <taxon>Fungi</taxon>
        <taxon>Dikarya</taxon>
        <taxon>Ascomycota</taxon>
        <taxon>Pezizomycotina</taxon>
        <taxon>Sordariomycetes</taxon>
        <taxon>Xylariomycetidae</taxon>
        <taxon>Amphisphaeriales</taxon>
        <taxon>Pseudomassariaceae</taxon>
        <taxon>Pseudomassariella</taxon>
    </lineage>
</organism>
<proteinExistence type="predicted"/>
<dbReference type="InParanoid" id="A0A1Y2EE36"/>
<dbReference type="Proteomes" id="UP000193689">
    <property type="component" value="Unassembled WGS sequence"/>
</dbReference>
<sequence>MAVTMVVVRRGSCWSSAQGCLEHICPTDRQQRWNIQTSTILRINGQPEELTIDTRSNPLWDPVNPSTDQVGVLVRHTNRRFLLGAQAAICSSPQTLSECGVLAALHCDRQPEPSAIMGWLRLDVGFKILPACDSIANRPSRQAAKLRSSVQSAAR</sequence>
<gene>
    <name evidence="1" type="ORF">BCR38DRAFT_93894</name>
</gene>
<dbReference type="GeneID" id="63781997"/>
<dbReference type="AlphaFoldDB" id="A0A1Y2EE36"/>